<name>A0A3P8X3F5_CYNSE</name>
<reference evidence="2" key="3">
    <citation type="submission" date="2025-09" db="UniProtKB">
        <authorList>
            <consortium name="Ensembl"/>
        </authorList>
    </citation>
    <scope>IDENTIFICATION</scope>
</reference>
<feature type="region of interest" description="Disordered" evidence="1">
    <location>
        <begin position="68"/>
        <end position="91"/>
    </location>
</feature>
<reference evidence="2" key="2">
    <citation type="submission" date="2025-08" db="UniProtKB">
        <authorList>
            <consortium name="Ensembl"/>
        </authorList>
    </citation>
    <scope>IDENTIFICATION</scope>
</reference>
<accession>A0A3P8X3F5</accession>
<organism evidence="2 3">
    <name type="scientific">Cynoglossus semilaevis</name>
    <name type="common">Tongue sole</name>
    <dbReference type="NCBI Taxonomy" id="244447"/>
    <lineage>
        <taxon>Eukaryota</taxon>
        <taxon>Metazoa</taxon>
        <taxon>Chordata</taxon>
        <taxon>Craniata</taxon>
        <taxon>Vertebrata</taxon>
        <taxon>Euteleostomi</taxon>
        <taxon>Actinopterygii</taxon>
        <taxon>Neopterygii</taxon>
        <taxon>Teleostei</taxon>
        <taxon>Neoteleostei</taxon>
        <taxon>Acanthomorphata</taxon>
        <taxon>Carangaria</taxon>
        <taxon>Pleuronectiformes</taxon>
        <taxon>Pleuronectoidei</taxon>
        <taxon>Cynoglossidae</taxon>
        <taxon>Cynoglossinae</taxon>
        <taxon>Cynoglossus</taxon>
    </lineage>
</organism>
<proteinExistence type="predicted"/>
<dbReference type="InParanoid" id="A0A3P8X3F5"/>
<protein>
    <submittedName>
        <fullName evidence="2">Uncharacterized protein</fullName>
    </submittedName>
</protein>
<dbReference type="Ensembl" id="ENSCSET00000033811.1">
    <property type="protein sequence ID" value="ENSCSEP00000033377.1"/>
    <property type="gene ID" value="ENSCSEG00000021416.1"/>
</dbReference>
<keyword evidence="3" id="KW-1185">Reference proteome</keyword>
<dbReference type="Proteomes" id="UP000265120">
    <property type="component" value="Chromosome 20"/>
</dbReference>
<evidence type="ECO:0000313" key="3">
    <source>
        <dbReference type="Proteomes" id="UP000265120"/>
    </source>
</evidence>
<sequence>MGSLTLVKPSILPVGLPCASCVWNTSLGRRSVGGGGSPAPFTADFPACSVCLSLSLGVSRDAGAVGGTGAVPGDGPPAPVHLCSATAGPER</sequence>
<evidence type="ECO:0000313" key="2">
    <source>
        <dbReference type="Ensembl" id="ENSCSEP00000033377.1"/>
    </source>
</evidence>
<dbReference type="AlphaFoldDB" id="A0A3P8X3F5"/>
<reference evidence="2 3" key="1">
    <citation type="journal article" date="2014" name="Nat. Genet.">
        <title>Whole-genome sequence of a flatfish provides insights into ZW sex chromosome evolution and adaptation to a benthic lifestyle.</title>
        <authorList>
            <person name="Chen S."/>
            <person name="Zhang G."/>
            <person name="Shao C."/>
            <person name="Huang Q."/>
            <person name="Liu G."/>
            <person name="Zhang P."/>
            <person name="Song W."/>
            <person name="An N."/>
            <person name="Chalopin D."/>
            <person name="Volff J.N."/>
            <person name="Hong Y."/>
            <person name="Li Q."/>
            <person name="Sha Z."/>
            <person name="Zhou H."/>
            <person name="Xie M."/>
            <person name="Yu Q."/>
            <person name="Liu Y."/>
            <person name="Xiang H."/>
            <person name="Wang N."/>
            <person name="Wu K."/>
            <person name="Yang C."/>
            <person name="Zhou Q."/>
            <person name="Liao X."/>
            <person name="Yang L."/>
            <person name="Hu Q."/>
            <person name="Zhang J."/>
            <person name="Meng L."/>
            <person name="Jin L."/>
            <person name="Tian Y."/>
            <person name="Lian J."/>
            <person name="Yang J."/>
            <person name="Miao G."/>
            <person name="Liu S."/>
            <person name="Liang Z."/>
            <person name="Yan F."/>
            <person name="Li Y."/>
            <person name="Sun B."/>
            <person name="Zhang H."/>
            <person name="Zhang J."/>
            <person name="Zhu Y."/>
            <person name="Du M."/>
            <person name="Zhao Y."/>
            <person name="Schartl M."/>
            <person name="Tang Q."/>
            <person name="Wang J."/>
        </authorList>
    </citation>
    <scope>NUCLEOTIDE SEQUENCE</scope>
</reference>
<evidence type="ECO:0000256" key="1">
    <source>
        <dbReference type="SAM" id="MobiDB-lite"/>
    </source>
</evidence>
<dbReference type="GeneTree" id="ENSGT00940000177713"/>